<dbReference type="SUPFAM" id="SSF51658">
    <property type="entry name" value="Xylose isomerase-like"/>
    <property type="match status" value="1"/>
</dbReference>
<protein>
    <recommendedName>
        <fullName evidence="1">Xylose isomerase-like TIM barrel domain-containing protein</fullName>
    </recommendedName>
</protein>
<comment type="caution">
    <text evidence="2">The sequence shown here is derived from an EMBL/GenBank/DDBJ whole genome shotgun (WGS) entry which is preliminary data.</text>
</comment>
<dbReference type="AlphaFoldDB" id="X1T401"/>
<feature type="non-terminal residue" evidence="2">
    <location>
        <position position="199"/>
    </location>
</feature>
<reference evidence="2" key="1">
    <citation type="journal article" date="2014" name="Front. Microbiol.">
        <title>High frequency of phylogenetically diverse reductive dehalogenase-homologous genes in deep subseafloor sedimentary metagenomes.</title>
        <authorList>
            <person name="Kawai M."/>
            <person name="Futagami T."/>
            <person name="Toyoda A."/>
            <person name="Takaki Y."/>
            <person name="Nishi S."/>
            <person name="Hori S."/>
            <person name="Arai W."/>
            <person name="Tsubouchi T."/>
            <person name="Morono Y."/>
            <person name="Uchiyama I."/>
            <person name="Ito T."/>
            <person name="Fujiyama A."/>
            <person name="Inagaki F."/>
            <person name="Takami H."/>
        </authorList>
    </citation>
    <scope>NUCLEOTIDE SEQUENCE</scope>
    <source>
        <strain evidence="2">Expedition CK06-06</strain>
    </source>
</reference>
<gene>
    <name evidence="2" type="ORF">S12H4_39408</name>
</gene>
<sequence>MKIRYVVSSMVFWWRENHLSFEQDCEFLKLLGFGIELWPNAGGINECRYARRNWSRIANATQGMLVSMRSRSDEPTLEHWKEQIECAKLLGANIITNLKSFGILEDSEIDGCDFSEKIVQMADENKVKLCIETGSLKTLKEVGKKFDSVCYCFDVGFAYLDPEFSFRQYVDELASRVVHLHLSDNYGQIDDHEPPGLRG</sequence>
<accession>X1T401</accession>
<dbReference type="Gene3D" id="3.20.20.150">
    <property type="entry name" value="Divalent-metal-dependent TIM barrel enzymes"/>
    <property type="match status" value="1"/>
</dbReference>
<evidence type="ECO:0000259" key="1">
    <source>
        <dbReference type="Pfam" id="PF01261"/>
    </source>
</evidence>
<feature type="domain" description="Xylose isomerase-like TIM barrel" evidence="1">
    <location>
        <begin position="71"/>
        <end position="196"/>
    </location>
</feature>
<name>X1T401_9ZZZZ</name>
<evidence type="ECO:0000313" key="2">
    <source>
        <dbReference type="EMBL" id="GAJ00013.1"/>
    </source>
</evidence>
<dbReference type="InterPro" id="IPR013022">
    <property type="entry name" value="Xyl_isomerase-like_TIM-brl"/>
</dbReference>
<proteinExistence type="predicted"/>
<dbReference type="InterPro" id="IPR036237">
    <property type="entry name" value="Xyl_isomerase-like_sf"/>
</dbReference>
<dbReference type="Pfam" id="PF01261">
    <property type="entry name" value="AP_endonuc_2"/>
    <property type="match status" value="1"/>
</dbReference>
<dbReference type="EMBL" id="BARW01023816">
    <property type="protein sequence ID" value="GAJ00013.1"/>
    <property type="molecule type" value="Genomic_DNA"/>
</dbReference>
<organism evidence="2">
    <name type="scientific">marine sediment metagenome</name>
    <dbReference type="NCBI Taxonomy" id="412755"/>
    <lineage>
        <taxon>unclassified sequences</taxon>
        <taxon>metagenomes</taxon>
        <taxon>ecological metagenomes</taxon>
    </lineage>
</organism>